<dbReference type="Gene3D" id="3.30.60.10">
    <property type="entry name" value="Endochitinase-like"/>
    <property type="match status" value="7"/>
</dbReference>
<keyword evidence="1 3" id="KW-0147">Chitin-binding</keyword>
<feature type="domain" description="Chitin-binding type-1" evidence="6">
    <location>
        <begin position="229"/>
        <end position="268"/>
    </location>
</feature>
<dbReference type="Pfam" id="PF00187">
    <property type="entry name" value="Chitin_bind_1"/>
    <property type="match status" value="7"/>
</dbReference>
<evidence type="ECO:0000256" key="1">
    <source>
        <dbReference type="ARBA" id="ARBA00022669"/>
    </source>
</evidence>
<dbReference type="SMART" id="SM00270">
    <property type="entry name" value="ChtBD1"/>
    <property type="match status" value="7"/>
</dbReference>
<evidence type="ECO:0000259" key="6">
    <source>
        <dbReference type="PROSITE" id="PS50941"/>
    </source>
</evidence>
<comment type="caution">
    <text evidence="3">Lacks conserved residue(s) required for the propagation of feature annotation.</text>
</comment>
<feature type="disulfide bond" evidence="3">
    <location>
        <begin position="176"/>
        <end position="188"/>
    </location>
</feature>
<feature type="domain" description="Chitin-binding type-1" evidence="6">
    <location>
        <begin position="291"/>
        <end position="330"/>
    </location>
</feature>
<feature type="domain" description="Chitin-binding type-1" evidence="6">
    <location>
        <begin position="369"/>
        <end position="408"/>
    </location>
</feature>
<feature type="disulfide bond" evidence="3">
    <location>
        <begin position="36"/>
        <end position="50"/>
    </location>
</feature>
<feature type="disulfide bond" evidence="3">
    <location>
        <begin position="114"/>
        <end position="126"/>
    </location>
</feature>
<keyword evidence="8" id="KW-1185">Reference proteome</keyword>
<dbReference type="PANTHER" id="PTHR47849:SF8">
    <property type="entry name" value="LECTIN"/>
    <property type="match status" value="1"/>
</dbReference>
<feature type="disulfide bond" evidence="3">
    <location>
        <begin position="72"/>
        <end position="84"/>
    </location>
</feature>
<evidence type="ECO:0000256" key="4">
    <source>
        <dbReference type="SAM" id="MobiDB-lite"/>
    </source>
</evidence>
<feature type="disulfide bond" evidence="3">
    <location>
        <begin position="77"/>
        <end position="91"/>
    </location>
</feature>
<feature type="chain" id="PRO_5020915313" description="Chitin-binding type-1 domain-containing protein" evidence="5">
    <location>
        <begin position="22"/>
        <end position="408"/>
    </location>
</feature>
<feature type="region of interest" description="Disordered" evidence="4">
    <location>
        <begin position="339"/>
        <end position="362"/>
    </location>
</feature>
<feature type="disulfide bond" evidence="3">
    <location>
        <begin position="305"/>
        <end position="319"/>
    </location>
</feature>
<sequence>MFRKIAIASLLILGAATLVSAQGQCSASAPCAAGQCCSQYGYCGTTADFCGTGCQGGACTTNPGLCSTTSPCAAGLCCSKWGYCGAGADFCGAGCQNGPCEGNQTNQCGSNKPCADNLCCSQYGYCGNTAEFCGAGCQNGPCEGKPSTTAAPTSTTTTAGPLPTLPNGACDATHTCAGDLCCSQYGYCGSTAEFCGAGCQNGPCEGKPSTTAAPTSTTTTAEPLPTLPNGACDATHTCSGNLCCSQYGYCGSTAEFCGAGCQNGPCEGKPSTTAAPTSTTTTAEPLPTLPNGACDATHTCSGNLCCSQYGYCGSTAEFCGAGCQNGPCEGKPSTTAVPTSTDAPSSTATPSSTVAPTTSAQPTNAPLPDGACDAAHPCANNNCCSSHGFCGSSDAFCGAGCQNGPCSE</sequence>
<dbReference type="SUPFAM" id="SSF57016">
    <property type="entry name" value="Plant lectins/antimicrobial peptides"/>
    <property type="match status" value="7"/>
</dbReference>
<feature type="disulfide bond" evidence="3">
    <location>
        <begin position="181"/>
        <end position="195"/>
    </location>
</feature>
<dbReference type="InterPro" id="IPR036861">
    <property type="entry name" value="Endochitinase-like_sf"/>
</dbReference>
<feature type="disulfide bond" evidence="3">
    <location>
        <begin position="119"/>
        <end position="133"/>
    </location>
</feature>
<dbReference type="EMBL" id="ML002571">
    <property type="protein sequence ID" value="RKP36931.1"/>
    <property type="molecule type" value="Genomic_DNA"/>
</dbReference>
<dbReference type="FunFam" id="3.30.60.10:FF:000006">
    <property type="entry name" value="Agglutinin isolectin 1"/>
    <property type="match status" value="2"/>
</dbReference>
<dbReference type="AlphaFoldDB" id="A0A4P9ZVH3"/>
<feature type="disulfide bond" evidence="3">
    <location>
        <begin position="300"/>
        <end position="312"/>
    </location>
</feature>
<dbReference type="InterPro" id="IPR018371">
    <property type="entry name" value="Chitin-binding_1_CS"/>
</dbReference>
<dbReference type="Proteomes" id="UP000268162">
    <property type="component" value="Unassembled WGS sequence"/>
</dbReference>
<feature type="disulfide bond" evidence="3">
    <location>
        <begin position="383"/>
        <end position="397"/>
    </location>
</feature>
<evidence type="ECO:0000256" key="5">
    <source>
        <dbReference type="SAM" id="SignalP"/>
    </source>
</evidence>
<feature type="disulfide bond" evidence="3">
    <location>
        <begin position="31"/>
        <end position="43"/>
    </location>
</feature>
<keyword evidence="2 3" id="KW-1015">Disulfide bond</keyword>
<dbReference type="GO" id="GO:0008061">
    <property type="term" value="F:chitin binding"/>
    <property type="evidence" value="ECO:0007669"/>
    <property type="project" value="UniProtKB-UniRule"/>
</dbReference>
<keyword evidence="5" id="KW-0732">Signal</keyword>
<feature type="disulfide bond" evidence="3">
    <location>
        <begin position="378"/>
        <end position="390"/>
    </location>
</feature>
<organism evidence="7 8">
    <name type="scientific">Dimargaris cristalligena</name>
    <dbReference type="NCBI Taxonomy" id="215637"/>
    <lineage>
        <taxon>Eukaryota</taxon>
        <taxon>Fungi</taxon>
        <taxon>Fungi incertae sedis</taxon>
        <taxon>Zoopagomycota</taxon>
        <taxon>Kickxellomycotina</taxon>
        <taxon>Dimargaritomycetes</taxon>
        <taxon>Dimargaritales</taxon>
        <taxon>Dimargaritaceae</taxon>
        <taxon>Dimargaris</taxon>
    </lineage>
</organism>
<evidence type="ECO:0000313" key="7">
    <source>
        <dbReference type="EMBL" id="RKP36931.1"/>
    </source>
</evidence>
<reference evidence="8" key="1">
    <citation type="journal article" date="2018" name="Nat. Microbiol.">
        <title>Leveraging single-cell genomics to expand the fungal tree of life.</title>
        <authorList>
            <person name="Ahrendt S.R."/>
            <person name="Quandt C.A."/>
            <person name="Ciobanu D."/>
            <person name="Clum A."/>
            <person name="Salamov A."/>
            <person name="Andreopoulos B."/>
            <person name="Cheng J.F."/>
            <person name="Woyke T."/>
            <person name="Pelin A."/>
            <person name="Henrissat B."/>
            <person name="Reynolds N.K."/>
            <person name="Benny G.L."/>
            <person name="Smith M.E."/>
            <person name="James T.Y."/>
            <person name="Grigoriev I.V."/>
        </authorList>
    </citation>
    <scope>NUCLEOTIDE SEQUENCE [LARGE SCALE GENOMIC DNA]</scope>
    <source>
        <strain evidence="8">RSA 468</strain>
    </source>
</reference>
<feature type="domain" description="Chitin-binding type-1" evidence="6">
    <location>
        <begin position="22"/>
        <end position="61"/>
    </location>
</feature>
<feature type="disulfide bond" evidence="3">
    <location>
        <begin position="243"/>
        <end position="257"/>
    </location>
</feature>
<feature type="disulfide bond" evidence="3">
    <location>
        <begin position="238"/>
        <end position="250"/>
    </location>
</feature>
<dbReference type="SMART" id="SM00286">
    <property type="entry name" value="PTI"/>
    <property type="match status" value="7"/>
</dbReference>
<dbReference type="InterPro" id="IPR001002">
    <property type="entry name" value="Chitin-bd_1"/>
</dbReference>
<feature type="domain" description="Chitin-binding type-1" evidence="6">
    <location>
        <begin position="63"/>
        <end position="102"/>
    </location>
</feature>
<dbReference type="PROSITE" id="PS00026">
    <property type="entry name" value="CHIT_BIND_I_1"/>
    <property type="match status" value="4"/>
</dbReference>
<dbReference type="CDD" id="cd00035">
    <property type="entry name" value="ChtBD1"/>
    <property type="match status" value="4"/>
</dbReference>
<evidence type="ECO:0000256" key="2">
    <source>
        <dbReference type="ARBA" id="ARBA00023157"/>
    </source>
</evidence>
<feature type="domain" description="Chitin-binding type-1" evidence="6">
    <location>
        <begin position="105"/>
        <end position="144"/>
    </location>
</feature>
<feature type="signal peptide" evidence="5">
    <location>
        <begin position="1"/>
        <end position="21"/>
    </location>
</feature>
<proteinExistence type="predicted"/>
<feature type="domain" description="Chitin-binding type-1" evidence="6">
    <location>
        <begin position="167"/>
        <end position="206"/>
    </location>
</feature>
<evidence type="ECO:0000256" key="3">
    <source>
        <dbReference type="PROSITE-ProRule" id="PRU00261"/>
    </source>
</evidence>
<name>A0A4P9ZVH3_9FUNG</name>
<dbReference type="PROSITE" id="PS50941">
    <property type="entry name" value="CHIT_BIND_I_2"/>
    <property type="match status" value="7"/>
</dbReference>
<protein>
    <recommendedName>
        <fullName evidence="6">Chitin-binding type-1 domain-containing protein</fullName>
    </recommendedName>
</protein>
<gene>
    <name evidence="7" type="ORF">BJ085DRAFT_37345</name>
</gene>
<evidence type="ECO:0000313" key="8">
    <source>
        <dbReference type="Proteomes" id="UP000268162"/>
    </source>
</evidence>
<accession>A0A4P9ZVH3</accession>
<dbReference type="PANTHER" id="PTHR47849">
    <property type="entry name" value="CHITIN-BINDING LECTIN 1"/>
    <property type="match status" value="1"/>
</dbReference>